<feature type="region of interest" description="Disordered" evidence="1">
    <location>
        <begin position="54"/>
        <end position="385"/>
    </location>
</feature>
<feature type="compositionally biased region" description="Basic and acidic residues" evidence="1">
    <location>
        <begin position="203"/>
        <end position="219"/>
    </location>
</feature>
<comment type="caution">
    <text evidence="2">The sequence shown here is derived from an EMBL/GenBank/DDBJ whole genome shotgun (WGS) entry which is preliminary data.</text>
</comment>
<feature type="region of interest" description="Disordered" evidence="1">
    <location>
        <begin position="1"/>
        <end position="42"/>
    </location>
</feature>
<feature type="compositionally biased region" description="Polar residues" evidence="1">
    <location>
        <begin position="113"/>
        <end position="124"/>
    </location>
</feature>
<feature type="compositionally biased region" description="Basic and acidic residues" evidence="1">
    <location>
        <begin position="62"/>
        <end position="75"/>
    </location>
</feature>
<sequence>MFSTRNNQENAVYQQQQATAAKNHGVNNLAPKTPGYKAPKTPFKVTLNDENVTFGAGKTGGKGKDGLFGDGKGGKVDPSAFVTPAGPRNRAPLGNKTTNARTNAFRTPAAQPVQEQPSAKPTSPRTRRSKVKVLQSEPETHDADAEREIEYMPPREIPLPDYPEDFPHDRTYPQFQGRNVTRGWASEYKSQKDEDDEGEMSDLDEKIRKLEKQQAEKKSKQPAVVKSNPTATKRNPLADRAPPTIAARSASSALGSRSTGTRNFAAPTATTRARTPGLPASRKPILNSTTAGNPRHGAARAASNTTLGYSKGRAVSGASRTPLEDIHKRPADRPAGSQLPFGGGKTSLDQLLGLSLEDDREDELGGNAGDVEEDEALRDFQLDAI</sequence>
<dbReference type="Proteomes" id="UP000803884">
    <property type="component" value="Unassembled WGS sequence"/>
</dbReference>
<feature type="compositionally biased region" description="Basic and acidic residues" evidence="1">
    <location>
        <begin position="138"/>
        <end position="150"/>
    </location>
</feature>
<feature type="compositionally biased region" description="Acidic residues" evidence="1">
    <location>
        <begin position="356"/>
        <end position="376"/>
    </location>
</feature>
<feature type="compositionally biased region" description="Acidic residues" evidence="1">
    <location>
        <begin position="193"/>
        <end position="202"/>
    </location>
</feature>
<evidence type="ECO:0000313" key="3">
    <source>
        <dbReference type="Proteomes" id="UP000803884"/>
    </source>
</evidence>
<proteinExistence type="predicted"/>
<feature type="compositionally biased region" description="Low complexity" evidence="1">
    <location>
        <begin position="246"/>
        <end position="276"/>
    </location>
</feature>
<evidence type="ECO:0000256" key="1">
    <source>
        <dbReference type="SAM" id="MobiDB-lite"/>
    </source>
</evidence>
<reference evidence="2 3" key="1">
    <citation type="journal article" date="2020" name="Microbiol. Resour. Announc.">
        <title>Draft Genome Sequence of a Cladosporium Species Isolated from the Mesophotic Ascidian Didemnum maculosum.</title>
        <authorList>
            <person name="Gioti A."/>
            <person name="Siaperas R."/>
            <person name="Nikolaivits E."/>
            <person name="Le Goff G."/>
            <person name="Ouazzani J."/>
            <person name="Kotoulas G."/>
            <person name="Topakas E."/>
        </authorList>
    </citation>
    <scope>NUCLEOTIDE SEQUENCE [LARGE SCALE GENOMIC DNA]</scope>
    <source>
        <strain evidence="2 3">TM138-S3</strain>
    </source>
</reference>
<dbReference type="AlphaFoldDB" id="A0AB34KVC8"/>
<name>A0AB34KVC8_9PEZI</name>
<feature type="compositionally biased region" description="Polar residues" evidence="1">
    <location>
        <begin position="1"/>
        <end position="20"/>
    </location>
</feature>
<feature type="compositionally biased region" description="Basic and acidic residues" evidence="1">
    <location>
        <begin position="322"/>
        <end position="332"/>
    </location>
</feature>
<organism evidence="2 3">
    <name type="scientific">Cladosporium halotolerans</name>
    <dbReference type="NCBI Taxonomy" id="1052096"/>
    <lineage>
        <taxon>Eukaryota</taxon>
        <taxon>Fungi</taxon>
        <taxon>Dikarya</taxon>
        <taxon>Ascomycota</taxon>
        <taxon>Pezizomycotina</taxon>
        <taxon>Dothideomycetes</taxon>
        <taxon>Dothideomycetidae</taxon>
        <taxon>Cladosporiales</taxon>
        <taxon>Cladosporiaceae</taxon>
        <taxon>Cladosporium</taxon>
    </lineage>
</organism>
<dbReference type="EMBL" id="JAAQHG020000007">
    <property type="protein sequence ID" value="KAL1588226.1"/>
    <property type="molecule type" value="Genomic_DNA"/>
</dbReference>
<feature type="compositionally biased region" description="Polar residues" evidence="1">
    <location>
        <begin position="95"/>
        <end position="105"/>
    </location>
</feature>
<protein>
    <submittedName>
        <fullName evidence="2">Uncharacterized protein</fullName>
    </submittedName>
</protein>
<evidence type="ECO:0000313" key="2">
    <source>
        <dbReference type="EMBL" id="KAL1588226.1"/>
    </source>
</evidence>
<dbReference type="GeneID" id="96004405"/>
<dbReference type="RefSeq" id="XP_069231331.1">
    <property type="nucleotide sequence ID" value="XM_069371567.1"/>
</dbReference>
<gene>
    <name evidence="2" type="ORF">WHR41_02961</name>
</gene>
<keyword evidence="3" id="KW-1185">Reference proteome</keyword>
<accession>A0AB34KVC8</accession>